<dbReference type="STRING" id="137246.A0A401SDQ1"/>
<dbReference type="PANTHER" id="PTHR33768">
    <property type="entry name" value="MIP11318P"/>
    <property type="match status" value="1"/>
</dbReference>
<dbReference type="AlphaFoldDB" id="A0A401SDQ1"/>
<reference evidence="3 4" key="1">
    <citation type="journal article" date="2018" name="Nat. Ecol. Evol.">
        <title>Shark genomes provide insights into elasmobranch evolution and the origin of vertebrates.</title>
        <authorList>
            <person name="Hara Y"/>
            <person name="Yamaguchi K"/>
            <person name="Onimaru K"/>
            <person name="Kadota M"/>
            <person name="Koyanagi M"/>
            <person name="Keeley SD"/>
            <person name="Tatsumi K"/>
            <person name="Tanaka K"/>
            <person name="Motone F"/>
            <person name="Kageyama Y"/>
            <person name="Nozu R"/>
            <person name="Adachi N"/>
            <person name="Nishimura O"/>
            <person name="Nakagawa R"/>
            <person name="Tanegashima C"/>
            <person name="Kiyatake I"/>
            <person name="Matsumoto R"/>
            <person name="Murakumo K"/>
            <person name="Nishida K"/>
            <person name="Terakita A"/>
            <person name="Kuratani S"/>
            <person name="Sato K"/>
            <person name="Hyodo S Kuraku.S."/>
        </authorList>
    </citation>
    <scope>NUCLEOTIDE SEQUENCE [LARGE SCALE GENOMIC DNA]</scope>
</reference>
<dbReference type="OrthoDB" id="2163395at2759"/>
<dbReference type="Proteomes" id="UP000287033">
    <property type="component" value="Unassembled WGS sequence"/>
</dbReference>
<evidence type="ECO:0000256" key="2">
    <source>
        <dbReference type="SAM" id="MobiDB-lite"/>
    </source>
</evidence>
<organism evidence="3 4">
    <name type="scientific">Chiloscyllium punctatum</name>
    <name type="common">Brownbanded bambooshark</name>
    <name type="synonym">Hemiscyllium punctatum</name>
    <dbReference type="NCBI Taxonomy" id="137246"/>
    <lineage>
        <taxon>Eukaryota</taxon>
        <taxon>Metazoa</taxon>
        <taxon>Chordata</taxon>
        <taxon>Craniata</taxon>
        <taxon>Vertebrata</taxon>
        <taxon>Chondrichthyes</taxon>
        <taxon>Elasmobranchii</taxon>
        <taxon>Galeomorphii</taxon>
        <taxon>Galeoidea</taxon>
        <taxon>Orectolobiformes</taxon>
        <taxon>Hemiscylliidae</taxon>
        <taxon>Chiloscyllium</taxon>
    </lineage>
</organism>
<comment type="similarity">
    <text evidence="1">Belongs to the CFAP97 family.</text>
</comment>
<evidence type="ECO:0000313" key="3">
    <source>
        <dbReference type="EMBL" id="GCC28518.1"/>
    </source>
</evidence>
<dbReference type="InterPro" id="IPR029488">
    <property type="entry name" value="Hmw/CFAP97"/>
</dbReference>
<dbReference type="PANTHER" id="PTHR33768:SF7">
    <property type="entry name" value="CFAP97 DOMAIN CONTAINING 2"/>
    <property type="match status" value="1"/>
</dbReference>
<dbReference type="EMBL" id="BEZZ01000209">
    <property type="protein sequence ID" value="GCC28518.1"/>
    <property type="molecule type" value="Genomic_DNA"/>
</dbReference>
<protein>
    <recommendedName>
        <fullName evidence="5">Cilia- and flagella-associated protein 97</fullName>
    </recommendedName>
</protein>
<name>A0A401SDQ1_CHIPU</name>
<comment type="caution">
    <text evidence="3">The sequence shown here is derived from an EMBL/GenBank/DDBJ whole genome shotgun (WGS) entry which is preliminary data.</text>
</comment>
<keyword evidence="4" id="KW-1185">Reference proteome</keyword>
<evidence type="ECO:0000256" key="1">
    <source>
        <dbReference type="ARBA" id="ARBA00008315"/>
    </source>
</evidence>
<evidence type="ECO:0000313" key="4">
    <source>
        <dbReference type="Proteomes" id="UP000287033"/>
    </source>
</evidence>
<dbReference type="Pfam" id="PF13879">
    <property type="entry name" value="Hmw_CFAP97"/>
    <property type="match status" value="1"/>
</dbReference>
<evidence type="ECO:0008006" key="5">
    <source>
        <dbReference type="Google" id="ProtNLM"/>
    </source>
</evidence>
<gene>
    <name evidence="3" type="ORF">chiPu_0006948</name>
</gene>
<proteinExistence type="inferred from homology"/>
<feature type="compositionally biased region" description="Polar residues" evidence="2">
    <location>
        <begin position="176"/>
        <end position="188"/>
    </location>
</feature>
<feature type="region of interest" description="Disordered" evidence="2">
    <location>
        <begin position="154"/>
        <end position="188"/>
    </location>
</feature>
<dbReference type="InterPro" id="IPR038792">
    <property type="entry name" value="CFAP97D1/2"/>
</dbReference>
<dbReference type="OMA" id="NQENCAI"/>
<accession>A0A401SDQ1</accession>
<sequence>MHRAYQPILPTGNKYLQEKWDRVCYHEHRRKVKDAKSTVDNHSPETYSHLNLKFKKLKLEEDRLSIIERDNQLLLQKMSTIMRTTGRIDNKNEYKLKSLNSEKRHREQLRVNQENKTMKERLKLVQPQYNHLKWHEDWYKAEKLMDHIAHYPRGWYNGQNSKTKSEAVRSAPARGTNKSKNIQPRGSQ</sequence>